<protein>
    <submittedName>
        <fullName evidence="1">Uncharacterized protein</fullName>
    </submittedName>
</protein>
<accession>A0AAU7DI31</accession>
<dbReference type="AlphaFoldDB" id="A0AAU7DI31"/>
<organism evidence="1">
    <name type="scientific">Telmatobacter sp. DSM 110680</name>
    <dbReference type="NCBI Taxonomy" id="3036704"/>
    <lineage>
        <taxon>Bacteria</taxon>
        <taxon>Pseudomonadati</taxon>
        <taxon>Acidobacteriota</taxon>
        <taxon>Terriglobia</taxon>
        <taxon>Terriglobales</taxon>
        <taxon>Acidobacteriaceae</taxon>
        <taxon>Telmatobacter</taxon>
    </lineage>
</organism>
<dbReference type="EMBL" id="CP121196">
    <property type="protein sequence ID" value="XBH17369.1"/>
    <property type="molecule type" value="Genomic_DNA"/>
</dbReference>
<evidence type="ECO:0000313" key="1">
    <source>
        <dbReference type="EMBL" id="XBH17369.1"/>
    </source>
</evidence>
<dbReference type="RefSeq" id="WP_348262599.1">
    <property type="nucleotide sequence ID" value="NZ_CP121196.1"/>
</dbReference>
<reference evidence="1" key="1">
    <citation type="submission" date="2023-03" db="EMBL/GenBank/DDBJ databases">
        <title>Edaphobacter sp.</title>
        <authorList>
            <person name="Huber K.J."/>
            <person name="Papendorf J."/>
            <person name="Pilke C."/>
            <person name="Bunk B."/>
            <person name="Sproeer C."/>
            <person name="Pester M."/>
        </authorList>
    </citation>
    <scope>NUCLEOTIDE SEQUENCE</scope>
    <source>
        <strain evidence="1">DSM 110680</strain>
    </source>
</reference>
<sequence length="43" mass="4682">MDWFNPSRETFGVDTGTIRQALKRSKLIDAGSRASNTVAASLL</sequence>
<name>A0AAU7DI31_9BACT</name>
<proteinExistence type="predicted"/>
<gene>
    <name evidence="1" type="ORF">P8935_22735</name>
</gene>